<dbReference type="RefSeq" id="WP_085244417.1">
    <property type="nucleotide sequence ID" value="NZ_LQPN01000032.1"/>
</dbReference>
<dbReference type="Pfam" id="PF04072">
    <property type="entry name" value="LCM"/>
    <property type="match status" value="1"/>
</dbReference>
<comment type="similarity">
    <text evidence="2 6">Belongs to the UPF0677 family.</text>
</comment>
<organism evidence="7 8">
    <name type="scientific">Mycobacterium paraense</name>
    <dbReference type="NCBI Taxonomy" id="767916"/>
    <lineage>
        <taxon>Bacteria</taxon>
        <taxon>Bacillati</taxon>
        <taxon>Actinomycetota</taxon>
        <taxon>Actinomycetes</taxon>
        <taxon>Mycobacteriales</taxon>
        <taxon>Mycobacteriaceae</taxon>
        <taxon>Mycobacterium</taxon>
        <taxon>Mycobacterium simiae complex</taxon>
    </lineage>
</organism>
<keyword evidence="3 6" id="KW-0489">Methyltransferase</keyword>
<dbReference type="GO" id="GO:0032259">
    <property type="term" value="P:methylation"/>
    <property type="evidence" value="ECO:0007669"/>
    <property type="project" value="UniProtKB-KW"/>
</dbReference>
<keyword evidence="5 6" id="KW-0949">S-adenosyl-L-methionine</keyword>
<evidence type="ECO:0000313" key="8">
    <source>
        <dbReference type="Proteomes" id="UP000193285"/>
    </source>
</evidence>
<dbReference type="PANTHER" id="PTHR43619:SF2">
    <property type="entry name" value="S-ADENOSYL-L-METHIONINE-DEPENDENT METHYLTRANSFERASES SUPERFAMILY PROTEIN"/>
    <property type="match status" value="1"/>
</dbReference>
<proteinExistence type="inferred from homology"/>
<protein>
    <recommendedName>
        <fullName evidence="6">S-adenosyl-L-methionine-dependent methyltransferase</fullName>
        <ecNumber evidence="6">2.1.1.-</ecNumber>
    </recommendedName>
</protein>
<dbReference type="InterPro" id="IPR007213">
    <property type="entry name" value="Ppm1/Ppm2/Tcmp"/>
</dbReference>
<dbReference type="EC" id="2.1.1.-" evidence="6"/>
<dbReference type="STRING" id="767916.AWB91_04835"/>
<evidence type="ECO:0000256" key="3">
    <source>
        <dbReference type="ARBA" id="ARBA00022603"/>
    </source>
</evidence>
<dbReference type="Gene3D" id="3.40.50.150">
    <property type="entry name" value="Vaccinia Virus protein VP39"/>
    <property type="match status" value="1"/>
</dbReference>
<dbReference type="AlphaFoldDB" id="A0A1X2AG72"/>
<evidence type="ECO:0000256" key="2">
    <source>
        <dbReference type="ARBA" id="ARBA00008138"/>
    </source>
</evidence>
<reference evidence="7 8" key="1">
    <citation type="journal article" date="2015" name="Emerg. Microbes Infect.">
        <title>Characterization of 17 strains belonging to the Mycobacterium simiae complex and description of Mycobacterium paraense sp. nov.</title>
        <authorList>
            <person name="Fusco da Costa A.R."/>
            <person name="Fedrizzi T."/>
            <person name="Lopes M.L."/>
            <person name="Pecorari M."/>
            <person name="Oliveira da Costa W.L."/>
            <person name="Giacobazzi E."/>
            <person name="da Costa Bahia J.R."/>
            <person name="De Sanctis V."/>
            <person name="Batista Lima K.V."/>
            <person name="Bertorelli R."/>
            <person name="Grottola A."/>
            <person name="Fabio A."/>
            <person name="Mariottini A."/>
            <person name="Ferretti P."/>
            <person name="Di Leva F."/>
            <person name="Fregni Serpini G."/>
            <person name="Tagliazucchi S."/>
            <person name="Rumpianesi F."/>
            <person name="Jousson O."/>
            <person name="Segata N."/>
            <person name="Tortoli E."/>
        </authorList>
    </citation>
    <scope>NUCLEOTIDE SEQUENCE [LARGE SCALE GENOMIC DNA]</scope>
    <source>
        <strain evidence="7 8">IEC33</strain>
    </source>
</reference>
<dbReference type="PANTHER" id="PTHR43619">
    <property type="entry name" value="S-ADENOSYL-L-METHIONINE-DEPENDENT METHYLTRANSFERASE YKTD-RELATED"/>
    <property type="match status" value="1"/>
</dbReference>
<dbReference type="InterPro" id="IPR011610">
    <property type="entry name" value="SAM_mthyl_Trfase_ML2640-like"/>
</dbReference>
<evidence type="ECO:0000256" key="1">
    <source>
        <dbReference type="ARBA" id="ARBA00003907"/>
    </source>
</evidence>
<comment type="caution">
    <text evidence="7">The sequence shown here is derived from an EMBL/GenBank/DDBJ whole genome shotgun (WGS) entry which is preliminary data.</text>
</comment>
<gene>
    <name evidence="7" type="ORF">AWB90_07390</name>
</gene>
<evidence type="ECO:0000313" key="7">
    <source>
        <dbReference type="EMBL" id="ORW50350.1"/>
    </source>
</evidence>
<dbReference type="GO" id="GO:0008168">
    <property type="term" value="F:methyltransferase activity"/>
    <property type="evidence" value="ECO:0007669"/>
    <property type="project" value="UniProtKB-UniRule"/>
</dbReference>
<evidence type="ECO:0000256" key="4">
    <source>
        <dbReference type="ARBA" id="ARBA00022679"/>
    </source>
</evidence>
<sequence>MDSTKHAVAATGLLAAAVRAEESRRDDPLFADPFAERLAGDDGRRLLADAVAATGQSPAEIAIRTRFFDEALLDAQRDGASQVVILAAGMDARAYRLPWRQGTTVYEVDQPEVMAAKEQRLAGAPTRCRRVAVGIDLSDDWPKALLAQGFTSSSKTAWLVEGLLQYLDASAVDALFARVDALSAPGDVLLYNVIGRLLLEAPFLQSTQEFMRRLGAPWTFGTDAPASLVERHGWSAAVTDVAEPGSRWHRWEHPVVPLDVPGVPRGYFVVATKPC</sequence>
<dbReference type="InterPro" id="IPR029063">
    <property type="entry name" value="SAM-dependent_MTases_sf"/>
</dbReference>
<dbReference type="OrthoDB" id="9806164at2"/>
<dbReference type="Proteomes" id="UP000193285">
    <property type="component" value="Unassembled WGS sequence"/>
</dbReference>
<comment type="function">
    <text evidence="1 6">Exhibits S-adenosyl-L-methionine-dependent methyltransferase activity.</text>
</comment>
<evidence type="ECO:0000256" key="5">
    <source>
        <dbReference type="ARBA" id="ARBA00022691"/>
    </source>
</evidence>
<evidence type="ECO:0000256" key="6">
    <source>
        <dbReference type="RuleBase" id="RU362030"/>
    </source>
</evidence>
<name>A0A1X2AG72_9MYCO</name>
<dbReference type="EMBL" id="LQPN01000032">
    <property type="protein sequence ID" value="ORW50350.1"/>
    <property type="molecule type" value="Genomic_DNA"/>
</dbReference>
<dbReference type="NCBIfam" id="TIGR00027">
    <property type="entry name" value="mthyl_TIGR00027"/>
    <property type="match status" value="1"/>
</dbReference>
<dbReference type="SUPFAM" id="SSF53335">
    <property type="entry name" value="S-adenosyl-L-methionine-dependent methyltransferases"/>
    <property type="match status" value="1"/>
</dbReference>
<accession>A0A1X2AG72</accession>
<keyword evidence="4 7" id="KW-0808">Transferase</keyword>